<comment type="function">
    <text evidence="5">Involved in formation and maintenance of cell shape.</text>
</comment>
<evidence type="ECO:0000256" key="1">
    <source>
        <dbReference type="ARBA" id="ARBA00009369"/>
    </source>
</evidence>
<evidence type="ECO:0000256" key="3">
    <source>
        <dbReference type="ARBA" id="ARBA00022960"/>
    </source>
</evidence>
<proteinExistence type="inferred from homology"/>
<dbReference type="AlphaFoldDB" id="A0A9D1JGR5"/>
<gene>
    <name evidence="8" type="primary">mreC</name>
    <name evidence="8" type="ORF">IAB98_11945</name>
</gene>
<dbReference type="Gene3D" id="2.40.10.340">
    <property type="entry name" value="Rod shape-determining protein MreC, domain 1"/>
    <property type="match status" value="1"/>
</dbReference>
<dbReference type="InterPro" id="IPR055342">
    <property type="entry name" value="MreC_beta-barrel_core"/>
</dbReference>
<dbReference type="Proteomes" id="UP000886841">
    <property type="component" value="Unassembled WGS sequence"/>
</dbReference>
<dbReference type="NCBIfam" id="TIGR00219">
    <property type="entry name" value="mreC"/>
    <property type="match status" value="1"/>
</dbReference>
<dbReference type="EMBL" id="DVHU01000106">
    <property type="protein sequence ID" value="HIR94120.1"/>
    <property type="molecule type" value="Genomic_DNA"/>
</dbReference>
<evidence type="ECO:0000313" key="9">
    <source>
        <dbReference type="Proteomes" id="UP000886841"/>
    </source>
</evidence>
<keyword evidence="6" id="KW-0175">Coiled coil</keyword>
<protein>
    <recommendedName>
        <fullName evidence="2 5">Cell shape-determining protein MreC</fullName>
    </recommendedName>
    <alternativeName>
        <fullName evidence="4 5">Cell shape protein MreC</fullName>
    </alternativeName>
</protein>
<feature type="domain" description="Rod shape-determining protein MreC beta-barrel core" evidence="7">
    <location>
        <begin position="130"/>
        <end position="281"/>
    </location>
</feature>
<dbReference type="InterPro" id="IPR042177">
    <property type="entry name" value="Cell/Rod_1"/>
</dbReference>
<dbReference type="GO" id="GO:0008360">
    <property type="term" value="P:regulation of cell shape"/>
    <property type="evidence" value="ECO:0007669"/>
    <property type="project" value="UniProtKB-KW"/>
</dbReference>
<evidence type="ECO:0000256" key="6">
    <source>
        <dbReference type="SAM" id="Coils"/>
    </source>
</evidence>
<dbReference type="PANTHER" id="PTHR34138:SF1">
    <property type="entry name" value="CELL SHAPE-DETERMINING PROTEIN MREC"/>
    <property type="match status" value="1"/>
</dbReference>
<sequence>MSMMKKKKKKNIHLKDKHLITIMTIICASLILLTVAAKVSFAPLRSVAGAFIVPFQNGISSAGNWLLDQTSGLRSAKTLSDENSKLQDQVEELTEQNTILLQQVSELERLQQLYDLDQSYAEYDKVAAQVIAKDPGNWYSVFTINRGKADGIEVDMNVISGGGLVGIVTEVGEHWATVRSIIDDTSNVSAMTGSTLDHCMVTGDLRMMDEGKINFIQLTDEEGRVQAGDKIVTSDISEKFLKGILIGYISEVSNDSNNLTRHGTIVPVVDFKHIQEVLVIKQLKEVKE</sequence>
<evidence type="ECO:0000259" key="7">
    <source>
        <dbReference type="Pfam" id="PF04085"/>
    </source>
</evidence>
<dbReference type="Gene3D" id="2.40.10.350">
    <property type="entry name" value="Rod shape-determining protein MreC, domain 2"/>
    <property type="match status" value="1"/>
</dbReference>
<accession>A0A9D1JGR5</accession>
<organism evidence="8 9">
    <name type="scientific">Candidatus Egerieimonas intestinavium</name>
    <dbReference type="NCBI Taxonomy" id="2840777"/>
    <lineage>
        <taxon>Bacteria</taxon>
        <taxon>Bacillati</taxon>
        <taxon>Bacillota</taxon>
        <taxon>Clostridia</taxon>
        <taxon>Lachnospirales</taxon>
        <taxon>Lachnospiraceae</taxon>
        <taxon>Lachnospiraceae incertae sedis</taxon>
        <taxon>Candidatus Egerieimonas</taxon>
    </lineage>
</organism>
<reference evidence="8" key="2">
    <citation type="journal article" date="2021" name="PeerJ">
        <title>Extensive microbial diversity within the chicken gut microbiome revealed by metagenomics and culture.</title>
        <authorList>
            <person name="Gilroy R."/>
            <person name="Ravi A."/>
            <person name="Getino M."/>
            <person name="Pursley I."/>
            <person name="Horton D.L."/>
            <person name="Alikhan N.F."/>
            <person name="Baker D."/>
            <person name="Gharbi K."/>
            <person name="Hall N."/>
            <person name="Watson M."/>
            <person name="Adriaenssens E.M."/>
            <person name="Foster-Nyarko E."/>
            <person name="Jarju S."/>
            <person name="Secka A."/>
            <person name="Antonio M."/>
            <person name="Oren A."/>
            <person name="Chaudhuri R.R."/>
            <person name="La Ragione R."/>
            <person name="Hildebrand F."/>
            <person name="Pallen M.J."/>
        </authorList>
    </citation>
    <scope>NUCLEOTIDE SEQUENCE</scope>
    <source>
        <strain evidence="8">ChiSxjej1B13-7041</strain>
    </source>
</reference>
<dbReference type="InterPro" id="IPR042175">
    <property type="entry name" value="Cell/Rod_MreC_2"/>
</dbReference>
<evidence type="ECO:0000256" key="4">
    <source>
        <dbReference type="ARBA" id="ARBA00032089"/>
    </source>
</evidence>
<dbReference type="PIRSF" id="PIRSF038471">
    <property type="entry name" value="MreC"/>
    <property type="match status" value="1"/>
</dbReference>
<evidence type="ECO:0000256" key="5">
    <source>
        <dbReference type="PIRNR" id="PIRNR038471"/>
    </source>
</evidence>
<reference evidence="8" key="1">
    <citation type="submission" date="2020-10" db="EMBL/GenBank/DDBJ databases">
        <authorList>
            <person name="Gilroy R."/>
        </authorList>
    </citation>
    <scope>NUCLEOTIDE SEQUENCE</scope>
    <source>
        <strain evidence="8">ChiSxjej1B13-7041</strain>
    </source>
</reference>
<evidence type="ECO:0000256" key="2">
    <source>
        <dbReference type="ARBA" id="ARBA00013855"/>
    </source>
</evidence>
<evidence type="ECO:0000313" key="8">
    <source>
        <dbReference type="EMBL" id="HIR94120.1"/>
    </source>
</evidence>
<dbReference type="Pfam" id="PF04085">
    <property type="entry name" value="MreC"/>
    <property type="match status" value="1"/>
</dbReference>
<comment type="caution">
    <text evidence="8">The sequence shown here is derived from an EMBL/GenBank/DDBJ whole genome shotgun (WGS) entry which is preliminary data.</text>
</comment>
<name>A0A9D1JGR5_9FIRM</name>
<dbReference type="PANTHER" id="PTHR34138">
    <property type="entry name" value="CELL SHAPE-DETERMINING PROTEIN MREC"/>
    <property type="match status" value="1"/>
</dbReference>
<dbReference type="InterPro" id="IPR007221">
    <property type="entry name" value="MreC"/>
</dbReference>
<dbReference type="GO" id="GO:0005886">
    <property type="term" value="C:plasma membrane"/>
    <property type="evidence" value="ECO:0007669"/>
    <property type="project" value="TreeGrafter"/>
</dbReference>
<feature type="coiled-coil region" evidence="6">
    <location>
        <begin position="76"/>
        <end position="110"/>
    </location>
</feature>
<comment type="similarity">
    <text evidence="1 5">Belongs to the MreC family.</text>
</comment>
<keyword evidence="3 5" id="KW-0133">Cell shape</keyword>